<organism evidence="3 4">
    <name type="scientific">Haliscomenobacter hydrossis (strain ATCC 27775 / DSM 1100 / LMG 10767 / O)</name>
    <dbReference type="NCBI Taxonomy" id="760192"/>
    <lineage>
        <taxon>Bacteria</taxon>
        <taxon>Pseudomonadati</taxon>
        <taxon>Bacteroidota</taxon>
        <taxon>Saprospiria</taxon>
        <taxon>Saprospirales</taxon>
        <taxon>Haliscomenobacteraceae</taxon>
        <taxon>Haliscomenobacter</taxon>
    </lineage>
</organism>
<dbReference type="SUPFAM" id="SSF69318">
    <property type="entry name" value="Integrin alpha N-terminal domain"/>
    <property type="match status" value="3"/>
</dbReference>
<protein>
    <recommendedName>
        <fullName evidence="2">ASPIC/UnbV domain-containing protein</fullName>
    </recommendedName>
</protein>
<reference key="2">
    <citation type="submission" date="2011-04" db="EMBL/GenBank/DDBJ databases">
        <title>Complete sequence of chromosome of Haliscomenobacter hydrossis DSM 1100.</title>
        <authorList>
            <consortium name="US DOE Joint Genome Institute (JGI-PGF)"/>
            <person name="Lucas S."/>
            <person name="Han J."/>
            <person name="Lapidus A."/>
            <person name="Bruce D."/>
            <person name="Goodwin L."/>
            <person name="Pitluck S."/>
            <person name="Peters L."/>
            <person name="Kyrpides N."/>
            <person name="Mavromatis K."/>
            <person name="Ivanova N."/>
            <person name="Ovchinnikova G."/>
            <person name="Pagani I."/>
            <person name="Daligault H."/>
            <person name="Detter J.C."/>
            <person name="Han C."/>
            <person name="Land M."/>
            <person name="Hauser L."/>
            <person name="Markowitz V."/>
            <person name="Cheng J.-F."/>
            <person name="Hugenholtz P."/>
            <person name="Woyke T."/>
            <person name="Wu D."/>
            <person name="Verbarg S."/>
            <person name="Frueling A."/>
            <person name="Brambilla E."/>
            <person name="Klenk H.-P."/>
            <person name="Eisen J.A."/>
        </authorList>
    </citation>
    <scope>NUCLEOTIDE SEQUENCE</scope>
    <source>
        <strain>DSM 1100</strain>
    </source>
</reference>
<reference evidence="3 4" key="1">
    <citation type="journal article" date="2011" name="Stand. Genomic Sci.">
        <title>Complete genome sequence of Haliscomenobacter hydrossis type strain (O).</title>
        <authorList>
            <consortium name="US DOE Joint Genome Institute (JGI-PGF)"/>
            <person name="Daligault H."/>
            <person name="Lapidus A."/>
            <person name="Zeytun A."/>
            <person name="Nolan M."/>
            <person name="Lucas S."/>
            <person name="Del Rio T.G."/>
            <person name="Tice H."/>
            <person name="Cheng J.F."/>
            <person name="Tapia R."/>
            <person name="Han C."/>
            <person name="Goodwin L."/>
            <person name="Pitluck S."/>
            <person name="Liolios K."/>
            <person name="Pagani I."/>
            <person name="Ivanova N."/>
            <person name="Huntemann M."/>
            <person name="Mavromatis K."/>
            <person name="Mikhailova N."/>
            <person name="Pati A."/>
            <person name="Chen A."/>
            <person name="Palaniappan K."/>
            <person name="Land M."/>
            <person name="Hauser L."/>
            <person name="Brambilla E.M."/>
            <person name="Rohde M."/>
            <person name="Verbarg S."/>
            <person name="Goker M."/>
            <person name="Bristow J."/>
            <person name="Eisen J.A."/>
            <person name="Markowitz V."/>
            <person name="Hugenholtz P."/>
            <person name="Kyrpides N.C."/>
            <person name="Klenk H.P."/>
            <person name="Woyke T."/>
        </authorList>
    </citation>
    <scope>NUCLEOTIDE SEQUENCE [LARGE SCALE GENOMIC DNA]</scope>
    <source>
        <strain evidence="4">ATCC 27775 / DSM 1100 / LMG 10767 / O</strain>
    </source>
</reference>
<dbReference type="RefSeq" id="WP_013763965.1">
    <property type="nucleotide sequence ID" value="NC_015510.1"/>
</dbReference>
<dbReference type="Pfam" id="PF13517">
    <property type="entry name" value="FG-GAP_3"/>
    <property type="match status" value="6"/>
</dbReference>
<accession>F4KYH0</accession>
<dbReference type="OrthoDB" id="9816120at2"/>
<evidence type="ECO:0000256" key="1">
    <source>
        <dbReference type="ARBA" id="ARBA00022729"/>
    </source>
</evidence>
<dbReference type="STRING" id="760192.Halhy_1519"/>
<dbReference type="HOGENOM" id="CLU_281416_0_0_10"/>
<dbReference type="InterPro" id="IPR027039">
    <property type="entry name" value="Crtac1"/>
</dbReference>
<dbReference type="KEGG" id="hhy:Halhy_1519"/>
<dbReference type="InterPro" id="IPR028994">
    <property type="entry name" value="Integrin_alpha_N"/>
</dbReference>
<dbReference type="eggNOG" id="COG4888">
    <property type="taxonomic scope" value="Bacteria"/>
</dbReference>
<dbReference type="EMBL" id="CP002691">
    <property type="protein sequence ID" value="AEE49411.1"/>
    <property type="molecule type" value="Genomic_DNA"/>
</dbReference>
<keyword evidence="4" id="KW-1185">Reference proteome</keyword>
<evidence type="ECO:0000259" key="2">
    <source>
        <dbReference type="Pfam" id="PF07593"/>
    </source>
</evidence>
<evidence type="ECO:0000313" key="4">
    <source>
        <dbReference type="Proteomes" id="UP000008461"/>
    </source>
</evidence>
<keyword evidence="1" id="KW-0732">Signal</keyword>
<dbReference type="InterPro" id="IPR011519">
    <property type="entry name" value="UnbV_ASPIC"/>
</dbReference>
<dbReference type="PANTHER" id="PTHR16026">
    <property type="entry name" value="CARTILAGE ACIDIC PROTEIN 1"/>
    <property type="match status" value="1"/>
</dbReference>
<feature type="domain" description="ASPIC/UnbV" evidence="2">
    <location>
        <begin position="529"/>
        <end position="595"/>
    </location>
</feature>
<name>F4KYH0_HALH1</name>
<proteinExistence type="predicted"/>
<dbReference type="AlphaFoldDB" id="F4KYH0"/>
<dbReference type="Pfam" id="PF07593">
    <property type="entry name" value="UnbV_ASPIC"/>
    <property type="match status" value="1"/>
</dbReference>
<dbReference type="Proteomes" id="UP000008461">
    <property type="component" value="Chromosome"/>
</dbReference>
<dbReference type="PANTHER" id="PTHR16026:SF0">
    <property type="entry name" value="CARTILAGE ACIDIC PROTEIN 1"/>
    <property type="match status" value="1"/>
</dbReference>
<evidence type="ECO:0000313" key="3">
    <source>
        <dbReference type="EMBL" id="AEE49411.1"/>
    </source>
</evidence>
<gene>
    <name evidence="3" type="ordered locus">Halhy_1519</name>
</gene>
<dbReference type="Gene3D" id="2.130.10.130">
    <property type="entry name" value="Integrin alpha, N-terminal"/>
    <property type="match status" value="3"/>
</dbReference>
<dbReference type="PROSITE" id="PS51257">
    <property type="entry name" value="PROKAR_LIPOPROTEIN"/>
    <property type="match status" value="1"/>
</dbReference>
<sequence>MNRFFLLGVLLTIGLCACKKEKKQATEVNSETLFSEMPSSVTGIEFVNQLEFNQDFNIYTYRNFYNGGGVALGDVNNDGLIDVYFTANMDQDRLYLNRGNWQFEDVTQKAQVSGKRAWSTGVSMADVNGDGWLDIYVCNSGQVKGDDRENELYINQKDGTFKEMAQVYGIADPGYSTHAAFFDYDKDGDLDLYLLNNSFQAIGSFNLRKQVRNTRDPLGGHKFFRNDGEKFVDISAQAGIYGSIIGFGLGVTVGDVNQDGWQDIYVSNDFFERDYLYINNQKGGFSEVLEQSMRSISAASMGADMADINNDALPDIFVTDMLPGTDRRLKTKTTFDNWDRYRYNLENGYWHQFTRNMLQINNGDGTFSDVGRLAGVEATDWSWGALFMDMDNDGLKDIFVANGIYQDLTDQDYVSFIADEQTKRSIISRNGVNFKALVDSIPVEPIPNYAFQNQGNLQFSNQAAQWGLGKPSHSNGSAYGDLDNDGDLDLVTNNVNMPAFVYRNNAEKLLKDHHYLKFELQGENKNTNALGTRITLKYKGKLQYLEHMPMRGFQSTMDPRPNFGTGKTKIIDTVLVDWPNGKRTLLTNVATDQTLKLKQAEATLSTPTPMPPGAKLFRELPVINGVNYRHQENTFIDFDRDRLLYLMMSTEGPKIEKGDVNRDGREDFYIGGAKDKPGKLFVQNPDGSFRSTNEALFQADAICEDQDALFFDADRDGDQDLYVCSGGNEFSPNSTALINRLYVNDGKGNFSKSPQILPTFNFEPTSCVDAADYDQDGDLDLFVGVRFAPLVYGVPMNGYILNNDGRGNFRDVSAQIAPMLQKLGMIKDAIWSDFDGDKDPDLIVVGEWMPIKMLRNDRGKFTDITEQLGLSASAGWWTCIETGDFDGDGDPDFVIGNHGLNSRFRANAEHPVVMHVNDFDQNGTAEQVISVFSGEATYPLLLRHDLVGQLPQLKKKYLKYRDFAEQRVEDIFTFAQLQNALKYEVKEMRTCVLINEGKGKFTLKPLPVEAQISPNMGLLIRDFDRDGHQDIILGGNLYGVKPEIGRFDSSYGLFLKGDGKNNFIPVQTRHSGLRLEGEIRDFQVIKVKNKEVLLVARNNEAMQLFEWNP</sequence>
<dbReference type="InterPro" id="IPR013517">
    <property type="entry name" value="FG-GAP"/>
</dbReference>